<dbReference type="SMART" id="SM00283">
    <property type="entry name" value="MA"/>
    <property type="match status" value="1"/>
</dbReference>
<dbReference type="PANTHER" id="PTHR32089:SF112">
    <property type="entry name" value="LYSOZYME-LIKE PROTEIN-RELATED"/>
    <property type="match status" value="1"/>
</dbReference>
<dbReference type="PROSITE" id="PS50885">
    <property type="entry name" value="HAMP"/>
    <property type="match status" value="1"/>
</dbReference>
<evidence type="ECO:0000256" key="5">
    <source>
        <dbReference type="PROSITE-ProRule" id="PRU00284"/>
    </source>
</evidence>
<dbReference type="RefSeq" id="WP_130512871.1">
    <property type="nucleotide sequence ID" value="NZ_SHKY01000001.1"/>
</dbReference>
<evidence type="ECO:0000259" key="7">
    <source>
        <dbReference type="PROSITE" id="PS50111"/>
    </source>
</evidence>
<dbReference type="Proteomes" id="UP000292564">
    <property type="component" value="Unassembled WGS sequence"/>
</dbReference>
<dbReference type="EMBL" id="SHKY01000001">
    <property type="protein sequence ID" value="RZU54529.1"/>
    <property type="molecule type" value="Genomic_DNA"/>
</dbReference>
<dbReference type="InterPro" id="IPR003660">
    <property type="entry name" value="HAMP_dom"/>
</dbReference>
<dbReference type="SUPFAM" id="SSF58104">
    <property type="entry name" value="Methyl-accepting chemotaxis protein (MCP) signaling domain"/>
    <property type="match status" value="1"/>
</dbReference>
<dbReference type="GO" id="GO:0016020">
    <property type="term" value="C:membrane"/>
    <property type="evidence" value="ECO:0007669"/>
    <property type="project" value="InterPro"/>
</dbReference>
<evidence type="ECO:0000313" key="9">
    <source>
        <dbReference type="EMBL" id="RZU54529.1"/>
    </source>
</evidence>
<proteinExistence type="inferred from homology"/>
<dbReference type="InterPro" id="IPR004089">
    <property type="entry name" value="MCPsignal_dom"/>
</dbReference>
<evidence type="ECO:0000256" key="1">
    <source>
        <dbReference type="ARBA" id="ARBA00022692"/>
    </source>
</evidence>
<gene>
    <name evidence="9" type="ORF">EV385_6480</name>
</gene>
<feature type="transmembrane region" description="Helical" evidence="6">
    <location>
        <begin position="195"/>
        <end position="215"/>
    </location>
</feature>
<dbReference type="PROSITE" id="PS50111">
    <property type="entry name" value="CHEMOTAXIS_TRANSDUC_2"/>
    <property type="match status" value="1"/>
</dbReference>
<feature type="domain" description="HAMP" evidence="8">
    <location>
        <begin position="216"/>
        <end position="268"/>
    </location>
</feature>
<dbReference type="Gene3D" id="1.10.287.950">
    <property type="entry name" value="Methyl-accepting chemotaxis protein"/>
    <property type="match status" value="1"/>
</dbReference>
<keyword evidence="2 6" id="KW-1133">Transmembrane helix</keyword>
<keyword evidence="6" id="KW-0472">Membrane</keyword>
<comment type="caution">
    <text evidence="9">The sequence shown here is derived from an EMBL/GenBank/DDBJ whole genome shotgun (WGS) entry which is preliminary data.</text>
</comment>
<name>A0A4Q7ZV93_9ACTN</name>
<evidence type="ECO:0000256" key="2">
    <source>
        <dbReference type="ARBA" id="ARBA00022989"/>
    </source>
</evidence>
<dbReference type="SMART" id="SM00304">
    <property type="entry name" value="HAMP"/>
    <property type="match status" value="2"/>
</dbReference>
<keyword evidence="1 6" id="KW-0812">Transmembrane</keyword>
<dbReference type="Pfam" id="PF00015">
    <property type="entry name" value="MCPsignal"/>
    <property type="match status" value="1"/>
</dbReference>
<evidence type="ECO:0000256" key="6">
    <source>
        <dbReference type="SAM" id="Phobius"/>
    </source>
</evidence>
<organism evidence="9 10">
    <name type="scientific">Krasilnikovia cinnamomea</name>
    <dbReference type="NCBI Taxonomy" id="349313"/>
    <lineage>
        <taxon>Bacteria</taxon>
        <taxon>Bacillati</taxon>
        <taxon>Actinomycetota</taxon>
        <taxon>Actinomycetes</taxon>
        <taxon>Micromonosporales</taxon>
        <taxon>Micromonosporaceae</taxon>
        <taxon>Krasilnikovia</taxon>
    </lineage>
</organism>
<evidence type="ECO:0000259" key="8">
    <source>
        <dbReference type="PROSITE" id="PS50885"/>
    </source>
</evidence>
<comment type="similarity">
    <text evidence="4">Belongs to the methyl-accepting chemotaxis (MCP) protein family.</text>
</comment>
<sequence length="532" mass="54729">MFRALPRLTLGRKIVALAVAGLVLVLAVGGIGLFAAAQQQQAQERLQRATDAERADRAVAAAQAVLRGDVLSAMVARTAEQRRAALDRLGGDASTLRDSIGALHADTTPASVRQASAGLDDKVEQLITLSQRLVSLANLGVTDPAQDKARAALPAFQGASDALVTALKPVEAAIAAESQQARLDAQAVQSSARTLTIAASVLAAVLLLGSAVVLARHIGRRLADCLHVANAIAAKDLSVHPRITGSDELTELTVAMGRATDNVRSAVLDLDEAAATLSSASEELHATSASLTDGAQATVARTDNLAAAAGTVHTVVGSAASGVGRISDSIGEIAARTTDARRITADAAAAAETSGRLAEQLDTSSAEIGDVVKLINSIAEQTNLLALNATIEAARAGEYGKGFAVVAGEVKDLARETAAATEDISRRIDAIQRDSQAMRQATAEVARIVGDINGTQDVIGVAVEDQTRATTEITDSVSQAVTAVDGISGELQAVMQDASLTRIGAGETQNAATDLARLAVQLRNLVREFRLD</sequence>
<protein>
    <submittedName>
        <fullName evidence="9">Methyl-accepting chemotaxis protein</fullName>
    </submittedName>
</protein>
<keyword evidence="10" id="KW-1185">Reference proteome</keyword>
<dbReference type="AlphaFoldDB" id="A0A4Q7ZV93"/>
<evidence type="ECO:0000256" key="4">
    <source>
        <dbReference type="ARBA" id="ARBA00029447"/>
    </source>
</evidence>
<reference evidence="9 10" key="1">
    <citation type="submission" date="2019-02" db="EMBL/GenBank/DDBJ databases">
        <title>Sequencing the genomes of 1000 actinobacteria strains.</title>
        <authorList>
            <person name="Klenk H.-P."/>
        </authorList>
    </citation>
    <scope>NUCLEOTIDE SEQUENCE [LARGE SCALE GENOMIC DNA]</scope>
    <source>
        <strain evidence="9 10">DSM 45162</strain>
    </source>
</reference>
<dbReference type="PANTHER" id="PTHR32089">
    <property type="entry name" value="METHYL-ACCEPTING CHEMOTAXIS PROTEIN MCPB"/>
    <property type="match status" value="1"/>
</dbReference>
<accession>A0A4Q7ZV93</accession>
<keyword evidence="3 5" id="KW-0807">Transducer</keyword>
<evidence type="ECO:0000313" key="10">
    <source>
        <dbReference type="Proteomes" id="UP000292564"/>
    </source>
</evidence>
<dbReference type="GO" id="GO:0007165">
    <property type="term" value="P:signal transduction"/>
    <property type="evidence" value="ECO:0007669"/>
    <property type="project" value="UniProtKB-KW"/>
</dbReference>
<dbReference type="Pfam" id="PF00672">
    <property type="entry name" value="HAMP"/>
    <property type="match status" value="1"/>
</dbReference>
<evidence type="ECO:0000256" key="3">
    <source>
        <dbReference type="ARBA" id="ARBA00023224"/>
    </source>
</evidence>
<feature type="domain" description="Methyl-accepting transducer" evidence="7">
    <location>
        <begin position="273"/>
        <end position="506"/>
    </location>
</feature>
<dbReference type="OrthoDB" id="1115140at2"/>